<reference evidence="2 3" key="1">
    <citation type="submission" date="2017-06" db="EMBL/GenBank/DDBJ databases">
        <title>Sequencing and comparative analysis of myxobacterial genomes.</title>
        <authorList>
            <person name="Rupp O."/>
            <person name="Goesmann A."/>
            <person name="Sogaard-Andersen L."/>
        </authorList>
    </citation>
    <scope>NUCLEOTIDE SEQUENCE [LARGE SCALE GENOMIC DNA]</scope>
    <source>
        <strain evidence="2 3">DSM 52655</strain>
    </source>
</reference>
<keyword evidence="1" id="KW-1133">Transmembrane helix</keyword>
<dbReference type="Proteomes" id="UP000217257">
    <property type="component" value="Chromosome"/>
</dbReference>
<evidence type="ECO:0000313" key="2">
    <source>
        <dbReference type="EMBL" id="ATB43895.1"/>
    </source>
</evidence>
<name>A0A250JJ26_9BACT</name>
<proteinExistence type="predicted"/>
<feature type="transmembrane region" description="Helical" evidence="1">
    <location>
        <begin position="112"/>
        <end position="134"/>
    </location>
</feature>
<organism evidence="2 3">
    <name type="scientific">Cystobacter fuscus</name>
    <dbReference type="NCBI Taxonomy" id="43"/>
    <lineage>
        <taxon>Bacteria</taxon>
        <taxon>Pseudomonadati</taxon>
        <taxon>Myxococcota</taxon>
        <taxon>Myxococcia</taxon>
        <taxon>Myxococcales</taxon>
        <taxon>Cystobacterineae</taxon>
        <taxon>Archangiaceae</taxon>
        <taxon>Cystobacter</taxon>
    </lineage>
</organism>
<feature type="transmembrane region" description="Helical" evidence="1">
    <location>
        <begin position="146"/>
        <end position="176"/>
    </location>
</feature>
<gene>
    <name evidence="2" type="ORF">CYFUS_009376</name>
</gene>
<keyword evidence="1" id="KW-0472">Membrane</keyword>
<protein>
    <submittedName>
        <fullName evidence="2">Uncharacterized protein</fullName>
    </submittedName>
</protein>
<dbReference type="AlphaFoldDB" id="A0A250JJ26"/>
<dbReference type="EMBL" id="CP022098">
    <property type="protein sequence ID" value="ATB43895.1"/>
    <property type="molecule type" value="Genomic_DNA"/>
</dbReference>
<sequence>MSPPLSAISPEASAPVLTEARLAPFPRWAGAAVWLPLAVSYNLGLDAEGLARLFRGTSAPVSVLGVLVFLCALFSLSRWGLRLMLSKKHPYEPWLWEQTWRRELHDQKLGQFLVAWPISLFLLAFLSVLHWLIYREAFSQGHVLPGALLALVLLLFDATIFMNVFRPTVLGTLALLRLGRMRLHLPGVPLELGTHCQVHLEAQPSLAHLSDVKVELRRVREWAETTGSGDERSTQLVTHIEHSHAYTVDAAALREGRDLALTLELPEGGPEHSTALHASRRCYWELKLSSEVPGVDLDITFVLPVYFTVGGNPARAC</sequence>
<feature type="transmembrane region" description="Helical" evidence="1">
    <location>
        <begin position="61"/>
        <end position="81"/>
    </location>
</feature>
<accession>A0A250JJ26</accession>
<evidence type="ECO:0000256" key="1">
    <source>
        <dbReference type="SAM" id="Phobius"/>
    </source>
</evidence>
<dbReference type="RefSeq" id="WP_095991243.1">
    <property type="nucleotide sequence ID" value="NZ_CP022098.1"/>
</dbReference>
<keyword evidence="1" id="KW-0812">Transmembrane</keyword>
<evidence type="ECO:0000313" key="3">
    <source>
        <dbReference type="Proteomes" id="UP000217257"/>
    </source>
</evidence>
<dbReference type="KEGG" id="cfus:CYFUS_009376"/>